<dbReference type="PROSITE" id="PS50253">
    <property type="entry name" value="COX3"/>
    <property type="match status" value="1"/>
</dbReference>
<dbReference type="PANTHER" id="PTHR11403:SF6">
    <property type="entry name" value="NITRIC OXIDE REDUCTASE SUBUNIT E"/>
    <property type="match status" value="1"/>
</dbReference>
<comment type="subcellular location">
    <subcellularLocation>
        <location evidence="6">Cell membrane</location>
        <topology evidence="6">Multi-pass membrane protein</topology>
    </subcellularLocation>
    <subcellularLocation>
        <location evidence="1">Membrane</location>
        <topology evidence="1">Multi-pass membrane protein</topology>
    </subcellularLocation>
</comment>
<keyword evidence="4 7" id="KW-1133">Transmembrane helix</keyword>
<dbReference type="SUPFAM" id="SSF81452">
    <property type="entry name" value="Cytochrome c oxidase subunit III-like"/>
    <property type="match status" value="1"/>
</dbReference>
<comment type="similarity">
    <text evidence="2 6">Belongs to the cytochrome c oxidase subunit 3 family.</text>
</comment>
<reference evidence="9" key="1">
    <citation type="submission" date="2022-04" db="EMBL/GenBank/DDBJ databases">
        <title>Roseomonas acroporae sp. nov., isolated from coral Acropora digitifera.</title>
        <authorList>
            <person name="Sun H."/>
        </authorList>
    </citation>
    <scope>NUCLEOTIDE SEQUENCE</scope>
    <source>
        <strain evidence="9">NAR14</strain>
    </source>
</reference>
<feature type="transmembrane region" description="Helical" evidence="7">
    <location>
        <begin position="96"/>
        <end position="114"/>
    </location>
</feature>
<feature type="transmembrane region" description="Helical" evidence="7">
    <location>
        <begin position="65"/>
        <end position="84"/>
    </location>
</feature>
<evidence type="ECO:0000259" key="8">
    <source>
        <dbReference type="PROSITE" id="PS50253"/>
    </source>
</evidence>
<dbReference type="GO" id="GO:0019646">
    <property type="term" value="P:aerobic electron transport chain"/>
    <property type="evidence" value="ECO:0007669"/>
    <property type="project" value="InterPro"/>
</dbReference>
<evidence type="ECO:0000256" key="3">
    <source>
        <dbReference type="ARBA" id="ARBA00022692"/>
    </source>
</evidence>
<dbReference type="AlphaFoldDB" id="A0A9X2BVW8"/>
<feature type="transmembrane region" description="Helical" evidence="7">
    <location>
        <begin position="25"/>
        <end position="45"/>
    </location>
</feature>
<keyword evidence="5 7" id="KW-0472">Membrane</keyword>
<keyword evidence="3 6" id="KW-0812">Transmembrane</keyword>
<dbReference type="PANTHER" id="PTHR11403">
    <property type="entry name" value="CYTOCHROME C OXIDASE SUBUNIT III"/>
    <property type="match status" value="1"/>
</dbReference>
<name>A0A9X2BVW8_9PROT</name>
<evidence type="ECO:0000256" key="1">
    <source>
        <dbReference type="ARBA" id="ARBA00004141"/>
    </source>
</evidence>
<sequence>MSGDVAAALREPWDSLRRQREAAEFGVWIFLGSEALLFAGLLLAFAVNRTLHPAGFAASGRETDIVFGTVNTLVLLTSSLAMAVGSEAARAGLRRLALRALATVLLLGLTFLVLKGFEWAKDLREQLWPGAGFRLAEPGARLFFGLYWTMTALHALHLAGGLAVVGWLSWQGWRGTRPLGSPAFQVAALYWHLVDVVWILLYPLLYLGGRA</sequence>
<dbReference type="RefSeq" id="WP_248669133.1">
    <property type="nucleotide sequence ID" value="NZ_JALPRX010000104.1"/>
</dbReference>
<evidence type="ECO:0000256" key="2">
    <source>
        <dbReference type="ARBA" id="ARBA00010581"/>
    </source>
</evidence>
<evidence type="ECO:0000313" key="9">
    <source>
        <dbReference type="EMBL" id="MCK8787078.1"/>
    </source>
</evidence>
<feature type="transmembrane region" description="Helical" evidence="7">
    <location>
        <begin position="189"/>
        <end position="208"/>
    </location>
</feature>
<evidence type="ECO:0000256" key="7">
    <source>
        <dbReference type="SAM" id="Phobius"/>
    </source>
</evidence>
<evidence type="ECO:0000313" key="10">
    <source>
        <dbReference type="Proteomes" id="UP001139516"/>
    </source>
</evidence>
<evidence type="ECO:0000256" key="6">
    <source>
        <dbReference type="RuleBase" id="RU003376"/>
    </source>
</evidence>
<dbReference type="GO" id="GO:0005886">
    <property type="term" value="C:plasma membrane"/>
    <property type="evidence" value="ECO:0007669"/>
    <property type="project" value="UniProtKB-SubCell"/>
</dbReference>
<proteinExistence type="inferred from homology"/>
<dbReference type="GO" id="GO:0004129">
    <property type="term" value="F:cytochrome-c oxidase activity"/>
    <property type="evidence" value="ECO:0007669"/>
    <property type="project" value="InterPro"/>
</dbReference>
<dbReference type="Gene3D" id="1.20.120.80">
    <property type="entry name" value="Cytochrome c oxidase, subunit III, four-helix bundle"/>
    <property type="match status" value="1"/>
</dbReference>
<accession>A0A9X2BVW8</accession>
<dbReference type="InterPro" id="IPR024791">
    <property type="entry name" value="Cyt_c/ubiquinol_Oxase_su3"/>
</dbReference>
<dbReference type="InterPro" id="IPR035973">
    <property type="entry name" value="Cyt_c_oxidase_su3-like_sf"/>
</dbReference>
<dbReference type="EMBL" id="JALPRX010000104">
    <property type="protein sequence ID" value="MCK8787078.1"/>
    <property type="molecule type" value="Genomic_DNA"/>
</dbReference>
<dbReference type="InterPro" id="IPR000298">
    <property type="entry name" value="Cyt_c_oxidase-like_su3"/>
</dbReference>
<keyword evidence="10" id="KW-1185">Reference proteome</keyword>
<dbReference type="InterPro" id="IPR013833">
    <property type="entry name" value="Cyt_c_oxidase_su3_a-hlx"/>
</dbReference>
<evidence type="ECO:0000256" key="4">
    <source>
        <dbReference type="ARBA" id="ARBA00022989"/>
    </source>
</evidence>
<feature type="domain" description="Heme-copper oxidase subunit III family profile" evidence="8">
    <location>
        <begin position="1"/>
        <end position="210"/>
    </location>
</feature>
<gene>
    <name evidence="9" type="ORF">M0638_22135</name>
</gene>
<comment type="caution">
    <text evidence="9">The sequence shown here is derived from an EMBL/GenBank/DDBJ whole genome shotgun (WGS) entry which is preliminary data.</text>
</comment>
<protein>
    <submittedName>
        <fullName evidence="9">Cytochrome c oxidase subunit 3</fullName>
    </submittedName>
</protein>
<dbReference type="Proteomes" id="UP001139516">
    <property type="component" value="Unassembled WGS sequence"/>
</dbReference>
<organism evidence="9 10">
    <name type="scientific">Roseomonas acroporae</name>
    <dbReference type="NCBI Taxonomy" id="2937791"/>
    <lineage>
        <taxon>Bacteria</taxon>
        <taxon>Pseudomonadati</taxon>
        <taxon>Pseudomonadota</taxon>
        <taxon>Alphaproteobacteria</taxon>
        <taxon>Acetobacterales</taxon>
        <taxon>Roseomonadaceae</taxon>
        <taxon>Roseomonas</taxon>
    </lineage>
</organism>
<evidence type="ECO:0000256" key="5">
    <source>
        <dbReference type="ARBA" id="ARBA00023136"/>
    </source>
</evidence>
<dbReference type="Pfam" id="PF00510">
    <property type="entry name" value="COX3"/>
    <property type="match status" value="1"/>
</dbReference>
<feature type="transmembrane region" description="Helical" evidence="7">
    <location>
        <begin position="146"/>
        <end position="168"/>
    </location>
</feature>